<evidence type="ECO:0000259" key="2">
    <source>
        <dbReference type="Pfam" id="PF09423"/>
    </source>
</evidence>
<sequence>MLRHVDSSTAAVWVQTDDACEVEVRVDGIDRTWSAPTFAVHGYHYALVEVEGLESGRTYPYSVTVDGRHAWPEDDDVRPPGTIRTFGESPLTFAFGSCRESVPHDAKHNASHGVDALRTLGLSLAEGDPEDIPDVLFLLGDQVYADITSDEMREFIASRRSLDDGPGEELRDYVEYEHLYRLAWSEPHLRWVFATLPSSMIFDDHDIRDDWNTSAAWRKEMAGTPWWQERIVAGLGSYWVYQHLGNLSIDERAEDPLWRELVARRERDGGTEVDLTDVVDDFAARVNEEPDCYRFSYSREVKGSRVIVVDSRAARVVEDGERAMLDDAETAWLDEQMRGEFEHVFVGTSLPFLLTPGLHHVEAFNEALAEGAYGPLLVKPAEWLRQTVDLEHWAAFNRSFERVAAMATDVADGNRGEPPRTVTFLSGDVHNSYVSEVVRQGGSQVLQLVCSPIRNPLPRFIRWMTATLGLALAEPMTRLLVAFPGCRSRRSSGAGPTGRGSTTRSRWSRSTVTTCGCGGSTARSAATTRTTRDCVSRPTSR</sequence>
<dbReference type="Proteomes" id="UP001157126">
    <property type="component" value="Unassembled WGS sequence"/>
</dbReference>
<feature type="domain" description="DUF7800" evidence="3">
    <location>
        <begin position="1"/>
        <end position="81"/>
    </location>
</feature>
<name>A0ABQ6IWA2_9MICO</name>
<dbReference type="InterPro" id="IPR029052">
    <property type="entry name" value="Metallo-depent_PP-like"/>
</dbReference>
<keyword evidence="5" id="KW-1185">Reference proteome</keyword>
<protein>
    <submittedName>
        <fullName evidence="4">Metallophosphatase</fullName>
    </submittedName>
</protein>
<dbReference type="InterPro" id="IPR038607">
    <property type="entry name" value="PhoD-like_sf"/>
</dbReference>
<dbReference type="Pfam" id="PF09423">
    <property type="entry name" value="PhoD"/>
    <property type="match status" value="1"/>
</dbReference>
<proteinExistence type="predicted"/>
<reference evidence="5" key="1">
    <citation type="journal article" date="2019" name="Int. J. Syst. Evol. Microbiol.">
        <title>The Global Catalogue of Microorganisms (GCM) 10K type strain sequencing project: providing services to taxonomists for standard genome sequencing and annotation.</title>
        <authorList>
            <consortium name="The Broad Institute Genomics Platform"/>
            <consortium name="The Broad Institute Genome Sequencing Center for Infectious Disease"/>
            <person name="Wu L."/>
            <person name="Ma J."/>
        </authorList>
    </citation>
    <scope>NUCLEOTIDE SEQUENCE [LARGE SCALE GENOMIC DNA]</scope>
    <source>
        <strain evidence="5">NBRC 113072</strain>
    </source>
</reference>
<dbReference type="PANTHER" id="PTHR37031:SF2">
    <property type="entry name" value="PHOD-LIKE PHOSPHATASE METALLOPHOSPHATASE DOMAIN-CONTAINING PROTEIN"/>
    <property type="match status" value="1"/>
</dbReference>
<dbReference type="Pfam" id="PF25077">
    <property type="entry name" value="DUF7800"/>
    <property type="match status" value="1"/>
</dbReference>
<dbReference type="PANTHER" id="PTHR37031">
    <property type="entry name" value="METALLOPHOSPHATASE BINDING DOMAIN PROTEIN"/>
    <property type="match status" value="1"/>
</dbReference>
<evidence type="ECO:0000313" key="5">
    <source>
        <dbReference type="Proteomes" id="UP001157126"/>
    </source>
</evidence>
<feature type="region of interest" description="Disordered" evidence="1">
    <location>
        <begin position="488"/>
        <end position="541"/>
    </location>
</feature>
<evidence type="ECO:0000256" key="1">
    <source>
        <dbReference type="SAM" id="MobiDB-lite"/>
    </source>
</evidence>
<comment type="caution">
    <text evidence="4">The sequence shown here is derived from an EMBL/GenBank/DDBJ whole genome shotgun (WGS) entry which is preliminary data.</text>
</comment>
<organism evidence="4 5">
    <name type="scientific">Mobilicoccus caccae</name>
    <dbReference type="NCBI Taxonomy" id="1859295"/>
    <lineage>
        <taxon>Bacteria</taxon>
        <taxon>Bacillati</taxon>
        <taxon>Actinomycetota</taxon>
        <taxon>Actinomycetes</taxon>
        <taxon>Micrococcales</taxon>
        <taxon>Dermatophilaceae</taxon>
        <taxon>Mobilicoccus</taxon>
    </lineage>
</organism>
<dbReference type="EMBL" id="BSUO01000001">
    <property type="protein sequence ID" value="GMA41341.1"/>
    <property type="molecule type" value="Genomic_DNA"/>
</dbReference>
<dbReference type="SUPFAM" id="SSF56300">
    <property type="entry name" value="Metallo-dependent phosphatases"/>
    <property type="match status" value="1"/>
</dbReference>
<dbReference type="CDD" id="cd07389">
    <property type="entry name" value="MPP_PhoD"/>
    <property type="match status" value="1"/>
</dbReference>
<evidence type="ECO:0000259" key="3">
    <source>
        <dbReference type="Pfam" id="PF25077"/>
    </source>
</evidence>
<accession>A0ABQ6IWA2</accession>
<evidence type="ECO:0000313" key="4">
    <source>
        <dbReference type="EMBL" id="GMA41341.1"/>
    </source>
</evidence>
<feature type="compositionally biased region" description="Low complexity" evidence="1">
    <location>
        <begin position="491"/>
        <end position="529"/>
    </location>
</feature>
<dbReference type="InterPro" id="IPR018946">
    <property type="entry name" value="PhoD-like_MPP"/>
</dbReference>
<feature type="domain" description="PhoD-like phosphatase metallophosphatase" evidence="2">
    <location>
        <begin position="132"/>
        <end position="454"/>
    </location>
</feature>
<gene>
    <name evidence="4" type="ORF">GCM10025883_33860</name>
</gene>
<dbReference type="Gene3D" id="3.60.21.70">
    <property type="entry name" value="PhoD-like phosphatase"/>
    <property type="match status" value="1"/>
</dbReference>
<dbReference type="InterPro" id="IPR056702">
    <property type="entry name" value="DUF7800"/>
</dbReference>